<organism evidence="4">
    <name type="scientific">Paenibacillus sp. BIHB 4019</name>
    <dbReference type="NCBI Taxonomy" id="1870819"/>
    <lineage>
        <taxon>Bacteria</taxon>
        <taxon>Bacillati</taxon>
        <taxon>Bacillota</taxon>
        <taxon>Bacilli</taxon>
        <taxon>Bacillales</taxon>
        <taxon>Paenibacillaceae</taxon>
        <taxon>Paenibacillus</taxon>
    </lineage>
</organism>
<dbReference type="InterPro" id="IPR009057">
    <property type="entry name" value="Homeodomain-like_sf"/>
</dbReference>
<protein>
    <recommendedName>
        <fullName evidence="3">HTH tetR-type domain-containing protein</fullName>
    </recommendedName>
</protein>
<dbReference type="RefSeq" id="WP_099517591.1">
    <property type="nucleotide sequence ID" value="NZ_CP016808.1"/>
</dbReference>
<name>A0A1B2DES6_9BACL</name>
<dbReference type="SUPFAM" id="SSF48498">
    <property type="entry name" value="Tetracyclin repressor-like, C-terminal domain"/>
    <property type="match status" value="1"/>
</dbReference>
<dbReference type="GO" id="GO:0003677">
    <property type="term" value="F:DNA binding"/>
    <property type="evidence" value="ECO:0007669"/>
    <property type="project" value="UniProtKB-UniRule"/>
</dbReference>
<proteinExistence type="predicted"/>
<dbReference type="InterPro" id="IPR050109">
    <property type="entry name" value="HTH-type_TetR-like_transc_reg"/>
</dbReference>
<dbReference type="GO" id="GO:0006355">
    <property type="term" value="P:regulation of DNA-templated transcription"/>
    <property type="evidence" value="ECO:0007669"/>
    <property type="project" value="UniProtKB-ARBA"/>
</dbReference>
<feature type="domain" description="HTH tetR-type" evidence="3">
    <location>
        <begin position="16"/>
        <end position="76"/>
    </location>
</feature>
<accession>A0A1B2DES6</accession>
<dbReference type="Pfam" id="PF00440">
    <property type="entry name" value="TetR_N"/>
    <property type="match status" value="1"/>
</dbReference>
<dbReference type="AlphaFoldDB" id="A0A1B2DES6"/>
<evidence type="ECO:0000259" key="3">
    <source>
        <dbReference type="PROSITE" id="PS50977"/>
    </source>
</evidence>
<dbReference type="Gene3D" id="1.10.357.10">
    <property type="entry name" value="Tetracycline Repressor, domain 2"/>
    <property type="match status" value="1"/>
</dbReference>
<dbReference type="InterPro" id="IPR001647">
    <property type="entry name" value="HTH_TetR"/>
</dbReference>
<evidence type="ECO:0000256" key="1">
    <source>
        <dbReference type="ARBA" id="ARBA00023125"/>
    </source>
</evidence>
<dbReference type="SUPFAM" id="SSF46689">
    <property type="entry name" value="Homeodomain-like"/>
    <property type="match status" value="1"/>
</dbReference>
<sequence>MKETKRRPGRPSKDDPFQKEQILAHALIEFAKHGYEGASLRKMASLSNVDVALLSYHFGSKLGLWTSVVDYLTERITLQTVPFKNNYRHMKLEAACLALVDNIVDFCFEFPFHMMFVTNELSHPSERSTYLMDKMLLPTYRHLVPFIKECMEAGVIKKQEPTLYYLMLVNSVSLLGTIPNFVNEFKEDVTASSDLKGEMKQSVLANFFQIAVD</sequence>
<dbReference type="PANTHER" id="PTHR30328">
    <property type="entry name" value="TRANSCRIPTIONAL REPRESSOR"/>
    <property type="match status" value="1"/>
</dbReference>
<keyword evidence="1 2" id="KW-0238">DNA-binding</keyword>
<dbReference type="InterPro" id="IPR036271">
    <property type="entry name" value="Tet_transcr_reg_TetR-rel_C_sf"/>
</dbReference>
<evidence type="ECO:0000256" key="2">
    <source>
        <dbReference type="PROSITE-ProRule" id="PRU00335"/>
    </source>
</evidence>
<dbReference type="PROSITE" id="PS50977">
    <property type="entry name" value="HTH_TETR_2"/>
    <property type="match status" value="1"/>
</dbReference>
<dbReference type="PANTHER" id="PTHR30328:SF54">
    <property type="entry name" value="HTH-TYPE TRANSCRIPTIONAL REPRESSOR SCO4008"/>
    <property type="match status" value="1"/>
</dbReference>
<evidence type="ECO:0000313" key="4">
    <source>
        <dbReference type="EMBL" id="ANY66222.1"/>
    </source>
</evidence>
<dbReference type="EMBL" id="CP016808">
    <property type="protein sequence ID" value="ANY66222.1"/>
    <property type="molecule type" value="Genomic_DNA"/>
</dbReference>
<reference evidence="4" key="1">
    <citation type="submission" date="2016-08" db="EMBL/GenBank/DDBJ databases">
        <title>Complete Genome Seqeunce of Paenibacillus sp. BIHB 4019 from tea rhizoplane.</title>
        <authorList>
            <person name="Thakur R."/>
            <person name="Swarnkar M.K."/>
            <person name="Gulati A."/>
        </authorList>
    </citation>
    <scope>NUCLEOTIDE SEQUENCE [LARGE SCALE GENOMIC DNA]</scope>
    <source>
        <strain evidence="4">BIHB4019</strain>
    </source>
</reference>
<feature type="DNA-binding region" description="H-T-H motif" evidence="2">
    <location>
        <begin position="39"/>
        <end position="58"/>
    </location>
</feature>
<gene>
    <name evidence="4" type="ORF">BBD42_06900</name>
</gene>